<protein>
    <submittedName>
        <fullName evidence="1">Uncharacterized protein</fullName>
    </submittedName>
</protein>
<keyword evidence="2" id="KW-1185">Reference proteome</keyword>
<gene>
    <name evidence="1" type="ORF">NC653_012358</name>
</gene>
<dbReference type="Proteomes" id="UP001164929">
    <property type="component" value="Chromosome 4"/>
</dbReference>
<dbReference type="AlphaFoldDB" id="A0AAD6R4N5"/>
<evidence type="ECO:0000313" key="1">
    <source>
        <dbReference type="EMBL" id="KAJ7002278.1"/>
    </source>
</evidence>
<reference evidence="1 2" key="1">
    <citation type="journal article" date="2023" name="Mol. Ecol. Resour.">
        <title>Chromosome-level genome assembly of a triploid poplar Populus alba 'Berolinensis'.</title>
        <authorList>
            <person name="Chen S."/>
            <person name="Yu Y."/>
            <person name="Wang X."/>
            <person name="Wang S."/>
            <person name="Zhang T."/>
            <person name="Zhou Y."/>
            <person name="He R."/>
            <person name="Meng N."/>
            <person name="Wang Y."/>
            <person name="Liu W."/>
            <person name="Liu Z."/>
            <person name="Liu J."/>
            <person name="Guo Q."/>
            <person name="Huang H."/>
            <person name="Sederoff R.R."/>
            <person name="Wang G."/>
            <person name="Qu G."/>
            <person name="Chen S."/>
        </authorList>
    </citation>
    <scope>NUCLEOTIDE SEQUENCE [LARGE SCALE GENOMIC DNA]</scope>
    <source>
        <strain evidence="1">SC-2020</strain>
    </source>
</reference>
<evidence type="ECO:0000313" key="2">
    <source>
        <dbReference type="Proteomes" id="UP001164929"/>
    </source>
</evidence>
<comment type="caution">
    <text evidence="1">The sequence shown here is derived from an EMBL/GenBank/DDBJ whole genome shotgun (WGS) entry which is preliminary data.</text>
</comment>
<proteinExistence type="predicted"/>
<organism evidence="1 2">
    <name type="scientific">Populus alba x Populus x berolinensis</name>
    <dbReference type="NCBI Taxonomy" id="444605"/>
    <lineage>
        <taxon>Eukaryota</taxon>
        <taxon>Viridiplantae</taxon>
        <taxon>Streptophyta</taxon>
        <taxon>Embryophyta</taxon>
        <taxon>Tracheophyta</taxon>
        <taxon>Spermatophyta</taxon>
        <taxon>Magnoliopsida</taxon>
        <taxon>eudicotyledons</taxon>
        <taxon>Gunneridae</taxon>
        <taxon>Pentapetalae</taxon>
        <taxon>rosids</taxon>
        <taxon>fabids</taxon>
        <taxon>Malpighiales</taxon>
        <taxon>Salicaceae</taxon>
        <taxon>Saliceae</taxon>
        <taxon>Populus</taxon>
    </lineage>
</organism>
<dbReference type="EMBL" id="JAQIZT010000004">
    <property type="protein sequence ID" value="KAJ7002278.1"/>
    <property type="molecule type" value="Genomic_DNA"/>
</dbReference>
<name>A0AAD6R4N5_9ROSI</name>
<accession>A0AAD6R4N5</accession>
<sequence length="147" mass="16851">MGLEQSSTLIHGAENSKLYGTPLVARTKTLLSHAHTLLFFQLEYMKEHRTFLMIVDLKLRFSINESLINRDTDRDSCSPLLYSPLLTKEPIQDSMPALGCVHLFFFPFLPVIEFPTLLIEELSSVDNFYETLSLCRGLGQMRPRKTL</sequence>